<evidence type="ECO:0000256" key="4">
    <source>
        <dbReference type="SAM" id="MobiDB-lite"/>
    </source>
</evidence>
<keyword evidence="2" id="KW-0677">Repeat</keyword>
<evidence type="ECO:0000256" key="3">
    <source>
        <dbReference type="ARBA" id="ARBA00022786"/>
    </source>
</evidence>
<dbReference type="InterPro" id="IPR016024">
    <property type="entry name" value="ARM-type_fold"/>
</dbReference>
<dbReference type="Proteomes" id="UP000285084">
    <property type="component" value="Unassembled WGS sequence"/>
</dbReference>
<dbReference type="VEuPathDB" id="FungiDB:HZS61_011966"/>
<gene>
    <name evidence="6" type="ORF">BFJ69_g10777</name>
</gene>
<feature type="region of interest" description="Disordered" evidence="4">
    <location>
        <begin position="1368"/>
        <end position="1406"/>
    </location>
</feature>
<dbReference type="VEuPathDB" id="FungiDB:FOXG_07627"/>
<dbReference type="PANTHER" id="PTHR12696">
    <property type="entry name" value="TIP120"/>
    <property type="match status" value="1"/>
</dbReference>
<proteinExistence type="inferred from homology"/>
<feature type="region of interest" description="Disordered" evidence="4">
    <location>
        <begin position="366"/>
        <end position="400"/>
    </location>
</feature>
<dbReference type="InterPro" id="IPR039852">
    <property type="entry name" value="CAND1/CAND2"/>
</dbReference>
<dbReference type="EMBL" id="MRCX01000111">
    <property type="protein sequence ID" value="RKK71618.1"/>
    <property type="molecule type" value="Genomic_DNA"/>
</dbReference>
<dbReference type="VEuPathDB" id="FungiDB:FOIG_03742"/>
<feature type="region of interest" description="Disordered" evidence="4">
    <location>
        <begin position="472"/>
        <end position="509"/>
    </location>
</feature>
<evidence type="ECO:0000256" key="1">
    <source>
        <dbReference type="ARBA" id="ARBA00007657"/>
    </source>
</evidence>
<dbReference type="SUPFAM" id="SSF48371">
    <property type="entry name" value="ARM repeat"/>
    <property type="match status" value="1"/>
</dbReference>
<dbReference type="InterPro" id="IPR013932">
    <property type="entry name" value="TATA-bd_TIP120"/>
</dbReference>
<feature type="compositionally biased region" description="Acidic residues" evidence="4">
    <location>
        <begin position="367"/>
        <end position="400"/>
    </location>
</feature>
<feature type="domain" description="TATA-binding protein interacting (TIP20)" evidence="5">
    <location>
        <begin position="1159"/>
        <end position="1334"/>
    </location>
</feature>
<name>A0A420MUG8_FUSOX</name>
<dbReference type="VEuPathDB" id="FungiDB:FOMG_04196"/>
<evidence type="ECO:0000256" key="2">
    <source>
        <dbReference type="ARBA" id="ARBA00022737"/>
    </source>
</evidence>
<evidence type="ECO:0000313" key="7">
    <source>
        <dbReference type="Proteomes" id="UP000285084"/>
    </source>
</evidence>
<reference evidence="6 7" key="1">
    <citation type="journal article" date="2018" name="Sci. Rep.">
        <title>Characterisation of pathogen-specific regions and novel effector candidates in Fusarium oxysporum f. sp. cepae.</title>
        <authorList>
            <person name="Armitage A.D."/>
            <person name="Taylor A."/>
            <person name="Sobczyk M.K."/>
            <person name="Baxter L."/>
            <person name="Greenfield B.P."/>
            <person name="Bates H.J."/>
            <person name="Wilson F."/>
            <person name="Jackson A.C."/>
            <person name="Ott S."/>
            <person name="Harrison R.J."/>
            <person name="Clarkson J.P."/>
        </authorList>
    </citation>
    <scope>NUCLEOTIDE SEQUENCE [LARGE SCALE GENOMIC DNA]</scope>
    <source>
        <strain evidence="6 7">Fo_A13</strain>
    </source>
</reference>
<evidence type="ECO:0000259" key="5">
    <source>
        <dbReference type="Pfam" id="PF08623"/>
    </source>
</evidence>
<dbReference type="Pfam" id="PF08623">
    <property type="entry name" value="TIP120"/>
    <property type="match status" value="1"/>
</dbReference>
<keyword evidence="3" id="KW-0833">Ubl conjugation pathway</keyword>
<dbReference type="GO" id="GO:0010265">
    <property type="term" value="P:SCF complex assembly"/>
    <property type="evidence" value="ECO:0007669"/>
    <property type="project" value="InterPro"/>
</dbReference>
<dbReference type="VEuPathDB" id="FungiDB:FOZG_04110"/>
<comment type="caution">
    <text evidence="6">The sequence shown here is derived from an EMBL/GenBank/DDBJ whole genome shotgun (WGS) entry which is preliminary data.</text>
</comment>
<dbReference type="Gene3D" id="1.25.10.10">
    <property type="entry name" value="Leucine-rich Repeat Variant"/>
    <property type="match status" value="1"/>
</dbReference>
<evidence type="ECO:0000313" key="6">
    <source>
        <dbReference type="EMBL" id="RKK71618.1"/>
    </source>
</evidence>
<organism evidence="6 7">
    <name type="scientific">Fusarium oxysporum</name>
    <name type="common">Fusarium vascular wilt</name>
    <dbReference type="NCBI Taxonomy" id="5507"/>
    <lineage>
        <taxon>Eukaryota</taxon>
        <taxon>Fungi</taxon>
        <taxon>Dikarya</taxon>
        <taxon>Ascomycota</taxon>
        <taxon>Pezizomycotina</taxon>
        <taxon>Sordariomycetes</taxon>
        <taxon>Hypocreomycetidae</taxon>
        <taxon>Hypocreales</taxon>
        <taxon>Nectriaceae</taxon>
        <taxon>Fusarium</taxon>
        <taxon>Fusarium oxysporum species complex</taxon>
    </lineage>
</organism>
<comment type="similarity">
    <text evidence="1">Belongs to the CAND family.</text>
</comment>
<protein>
    <submittedName>
        <fullName evidence="6">Cullin-associated NEDD8-dissociated protein 1, C-terminal part</fullName>
    </submittedName>
</protein>
<accession>A0A420MUG8</accession>
<sequence>MASGQINATPQAVMGHVTKLSDNDPDFRFMALNDLLQLLNIAKPDFLHHDYNIAARTVDSLIKVLDDQNGEVQNLAVKCLGPFVGKIPTPVIAPLIEKLSSLKLKNSVDNAVPSLALRNVIIALPRPVPGIPPASDVQEAYSAISRVLIPRLIGPGPKTQVPKNPRVPLPPVPEGLLQNEGDLNAEAVDVLIEVVRCFGPMLVQVEVEAMQEVVIQLLESEKGTSVVKKRAVVAISMLAVYLSDEHLEEVVRRITLGLTKQISPVTRRLYISILGSMARSIPARFGPHLAGTAPLIIKALSEEELQEHLDALSDGDDLGQDFNEVREAALVALDAFLASCPQEMRPFTDETIEACLRYLKYDPNYNVDDEDEDMEDEEEDEEMDEDDEFDADDGFEDDDDDASWKVRRCAAKTIYTVISTRGSGDLLENGVLYNQTAPHLIKRISEREENVRLETISALSLLVRKTGEGLPTTDLSLDDLEPDSETRIPISRKRRRQSSGGGASASQFMSGSGLVSPVLEKIPPSGPRADLARLTPSIVKAITKQLKGKTIPTKQAVIKLLNDIVSVQHGGLAEYFDQVIGPIIEAIQPTGAVSASTHVSSHSGSSSATPSTLRITALSVISDIAKTHSSTILQPYLTKIVDGVASAANNRFYKISSEAIRTVEELVKTITPPRSRNAASKYKAELEKLYTVIIDRSSAQDADAEVRQRAIHALGVLISRTSTSEGSSLLSEDKVKTALEVLQERLKNETTRLAAVRAVENVARYARTPEQLDKAWVQDVTLELSAQLRKANRSLRGSSIIALRNLVLSPATKGQLEPDTIQGIVTDLMPIIVNSDAHLLGPTLIILANLVPEHPELVVTDGMITAVSQLLKEHHAGIVLDQLLVLVSNIGESGAGQGLMQGLLKNVSVAGDPPVVGKVIGTLLVTGGDSVGVKLDSFVTELYTSAKTNDEARVSLALAVLGEAGKRLGTSSTLKPDLFLDQFHKEPDKVSLSAAVALGQAGSGNVPEFLPVILKTMQKGGNTQYLLIQSIKEILQSISAQSTDLRNYAPAIWDELLKASDNADNKVVSAECVGRLVTLDPAVFIPRLQALLKDQSLGIRGMAVQAVRYTLPESDEILDVMLRDVLIQMLLTMLQDSDMDIRRLAMTTLTTAARSKPDLIHPHLGELMPFVLQESVIKKELIKEVMMGPFKHTVDDGLEVRKSAYETLYALMETAFSRINNIDFYDRVVAGLKDDNDIRQLCNLMVTKLIAIDPDETTRRLNPIAEAYRTVLSVKLKDNAVKQDVEKQEEANKSILRVTLLLGEKMKAMTGNAGAATSNAGAASTWTGYWDWVNKEFEKQLKALREENNQLQTRMVYEDNSSIGTAMDAMTIDDNGNGDDNTGRRSEDNYTPSDLPMDAGIDYGWM</sequence>
<dbReference type="VEuPathDB" id="FungiDB:FOC1_g10014580"/>
<dbReference type="Pfam" id="PF25782">
    <property type="entry name" value="TPR_CAND1"/>
    <property type="match status" value="1"/>
</dbReference>
<dbReference type="VEuPathDB" id="FungiDB:FOC4_g10012526"/>
<dbReference type="InterPro" id="IPR011989">
    <property type="entry name" value="ARM-like"/>
</dbReference>